<keyword evidence="3" id="KW-1185">Reference proteome</keyword>
<feature type="region of interest" description="Disordered" evidence="1">
    <location>
        <begin position="1"/>
        <end position="37"/>
    </location>
</feature>
<organism evidence="2 3">
    <name type="scientific">Mesocestoides corti</name>
    <name type="common">Flatworm</name>
    <dbReference type="NCBI Taxonomy" id="53468"/>
    <lineage>
        <taxon>Eukaryota</taxon>
        <taxon>Metazoa</taxon>
        <taxon>Spiralia</taxon>
        <taxon>Lophotrochozoa</taxon>
        <taxon>Platyhelminthes</taxon>
        <taxon>Cestoda</taxon>
        <taxon>Eucestoda</taxon>
        <taxon>Cyclophyllidea</taxon>
        <taxon>Mesocestoididae</taxon>
        <taxon>Mesocestoides</taxon>
    </lineage>
</organism>
<sequence>MSDGLNIQAAAEPIHDPDKIRHPTVHTRQSRPNGRPKLRFLDAKSILLRPPPVRLCREEAFENAERGRQDHIFHCEFSEYEFQRKQMVSQRPSSSRMAECVFLAQRILQPSLSQSTEPPRPNSPCLRGDESREIWARSRGTLTLQSNNQQSFGGVDNLTMPLRCRNEEALQNLRNDRFRRRSFLSPESSPPSAEVLRPRITDAAAENYLKGRGLTESGMKAILNQGWSDNRGMRRVESACESRRSLASTPYSSTDNVAAIWSSQPLVKRQNYPSVVHYFHEELPSNALRESRGVASALGQSDPSPDNDRNSLSRIHSAADTTRKDRDSFVIGWSGKELPQPSCRIRPEAQEIADCHHGNMTKLLLSGSTNLELPPQSHRKLSPGGRKIALQSRGGAAKECINPVRVKRSTLRGSKTQ</sequence>
<reference evidence="2 3" key="1">
    <citation type="submission" date="2018-10" db="EMBL/GenBank/DDBJ databases">
        <authorList>
            <consortium name="Pathogen Informatics"/>
        </authorList>
    </citation>
    <scope>NUCLEOTIDE SEQUENCE [LARGE SCALE GENOMIC DNA]</scope>
</reference>
<feature type="compositionally biased region" description="Basic residues" evidence="1">
    <location>
        <begin position="22"/>
        <end position="37"/>
    </location>
</feature>
<dbReference type="EMBL" id="UXSR01005738">
    <property type="protein sequence ID" value="VDD83478.1"/>
    <property type="molecule type" value="Genomic_DNA"/>
</dbReference>
<evidence type="ECO:0000256" key="1">
    <source>
        <dbReference type="SAM" id="MobiDB-lite"/>
    </source>
</evidence>
<evidence type="ECO:0000313" key="2">
    <source>
        <dbReference type="EMBL" id="VDD83478.1"/>
    </source>
</evidence>
<protein>
    <submittedName>
        <fullName evidence="2">Uncharacterized protein</fullName>
    </submittedName>
</protein>
<feature type="region of interest" description="Disordered" evidence="1">
    <location>
        <begin position="292"/>
        <end position="323"/>
    </location>
</feature>
<gene>
    <name evidence="2" type="ORF">MCOS_LOCUS9481</name>
</gene>
<proteinExistence type="predicted"/>
<name>A0A0R3UNT7_MESCO</name>
<accession>A0A0R3UNT7</accession>
<dbReference type="Proteomes" id="UP000267029">
    <property type="component" value="Unassembled WGS sequence"/>
</dbReference>
<dbReference type="AlphaFoldDB" id="A0A0R3UNT7"/>
<feature type="region of interest" description="Disordered" evidence="1">
    <location>
        <begin position="111"/>
        <end position="130"/>
    </location>
</feature>
<evidence type="ECO:0000313" key="3">
    <source>
        <dbReference type="Proteomes" id="UP000267029"/>
    </source>
</evidence>
<dbReference type="OrthoDB" id="6244405at2759"/>